<reference evidence="2 3" key="1">
    <citation type="submission" date="2016-03" db="EMBL/GenBank/DDBJ databases">
        <title>Niastella vici sp. nov., isolated from farmland soil.</title>
        <authorList>
            <person name="Chen L."/>
            <person name="Wang D."/>
            <person name="Yang S."/>
            <person name="Wang G."/>
        </authorList>
    </citation>
    <scope>NUCLEOTIDE SEQUENCE [LARGE SCALE GENOMIC DNA]</scope>
    <source>
        <strain evidence="2 3">DJ57</strain>
    </source>
</reference>
<dbReference type="AlphaFoldDB" id="A0A1V9FIW4"/>
<keyword evidence="3" id="KW-1185">Reference proteome</keyword>
<gene>
    <name evidence="2" type="ORF">A3860_07410</name>
</gene>
<evidence type="ECO:0000313" key="3">
    <source>
        <dbReference type="Proteomes" id="UP000192796"/>
    </source>
</evidence>
<evidence type="ECO:0000313" key="2">
    <source>
        <dbReference type="EMBL" id="OQP58146.1"/>
    </source>
</evidence>
<evidence type="ECO:0008006" key="4">
    <source>
        <dbReference type="Google" id="ProtNLM"/>
    </source>
</evidence>
<proteinExistence type="predicted"/>
<dbReference type="OrthoDB" id="1440774at2"/>
<name>A0A1V9FIW4_9BACT</name>
<dbReference type="STRING" id="1703345.A3860_07410"/>
<dbReference type="EMBL" id="LVYD01000102">
    <property type="protein sequence ID" value="OQP58146.1"/>
    <property type="molecule type" value="Genomic_DNA"/>
</dbReference>
<dbReference type="NCBIfam" id="TIGR01200">
    <property type="entry name" value="GLPGLI"/>
    <property type="match status" value="1"/>
</dbReference>
<dbReference type="RefSeq" id="WP_081155292.1">
    <property type="nucleotide sequence ID" value="NZ_LVYD01000102.1"/>
</dbReference>
<comment type="caution">
    <text evidence="2">The sequence shown here is derived from an EMBL/GenBank/DDBJ whole genome shotgun (WGS) entry which is preliminary data.</text>
</comment>
<dbReference type="InterPro" id="IPR005901">
    <property type="entry name" value="GLPGLI"/>
</dbReference>
<sequence length="245" mass="28343">MKLLLFIICSSLFLSQQTSAQDFITRGKIEYEIKKNNKRIYTDAERASNSWIASKPEFDIYYRDLVFAGNQLLYTLGRRGTTTYFAADNSLYTDLENRQTISQQYFINEPYLLADSVRPIKWKIENEIRKIAGFDCRKAIGVIHDSVYVVAFYCPEIVPQGGPEFFSGLPGMILGLAIPREFTTWFATKVELADDTKIAPPVVKKSKPHTKKELAAILSKKYKEVGWWKNEDFERALREVDRYTF</sequence>
<dbReference type="Proteomes" id="UP000192796">
    <property type="component" value="Unassembled WGS sequence"/>
</dbReference>
<evidence type="ECO:0000256" key="1">
    <source>
        <dbReference type="SAM" id="SignalP"/>
    </source>
</evidence>
<organism evidence="2 3">
    <name type="scientific">Niastella vici</name>
    <dbReference type="NCBI Taxonomy" id="1703345"/>
    <lineage>
        <taxon>Bacteria</taxon>
        <taxon>Pseudomonadati</taxon>
        <taxon>Bacteroidota</taxon>
        <taxon>Chitinophagia</taxon>
        <taxon>Chitinophagales</taxon>
        <taxon>Chitinophagaceae</taxon>
        <taxon>Niastella</taxon>
    </lineage>
</organism>
<keyword evidence="1" id="KW-0732">Signal</keyword>
<protein>
    <recommendedName>
        <fullName evidence="4">GLPGLI family protein</fullName>
    </recommendedName>
</protein>
<feature type="chain" id="PRO_5012144731" description="GLPGLI family protein" evidence="1">
    <location>
        <begin position="21"/>
        <end position="245"/>
    </location>
</feature>
<feature type="signal peptide" evidence="1">
    <location>
        <begin position="1"/>
        <end position="20"/>
    </location>
</feature>
<accession>A0A1V9FIW4</accession>